<gene>
    <name evidence="5" type="ORF">RRF57_009600</name>
</gene>
<reference evidence="5 6" key="1">
    <citation type="submission" date="2023-10" db="EMBL/GenBank/DDBJ databases">
        <title>Draft genome sequence of Xylaria bambusicola isolate GMP-LS, the root and basal stem rot pathogen of sugarcane in Indonesia.</title>
        <authorList>
            <person name="Selvaraj P."/>
            <person name="Muralishankar V."/>
            <person name="Muruganantham S."/>
            <person name="Sp S."/>
            <person name="Haryani S."/>
            <person name="Lau K.J.X."/>
            <person name="Naqvi N.I."/>
        </authorList>
    </citation>
    <scope>NUCLEOTIDE SEQUENCE [LARGE SCALE GENOMIC DNA]</scope>
    <source>
        <strain evidence="5">GMP-LS</strain>
    </source>
</reference>
<proteinExistence type="predicted"/>
<dbReference type="AlphaFoldDB" id="A0AAN7UVV5"/>
<dbReference type="Proteomes" id="UP001305414">
    <property type="component" value="Unassembled WGS sequence"/>
</dbReference>
<dbReference type="InterPro" id="IPR011990">
    <property type="entry name" value="TPR-like_helical_dom_sf"/>
</dbReference>
<dbReference type="Gene3D" id="3.40.50.300">
    <property type="entry name" value="P-loop containing nucleotide triphosphate hydrolases"/>
    <property type="match status" value="1"/>
</dbReference>
<feature type="repeat" description="TPR" evidence="3">
    <location>
        <begin position="744"/>
        <end position="777"/>
    </location>
</feature>
<evidence type="ECO:0000256" key="3">
    <source>
        <dbReference type="PROSITE-ProRule" id="PRU00339"/>
    </source>
</evidence>
<accession>A0AAN7UVV5</accession>
<evidence type="ECO:0000256" key="2">
    <source>
        <dbReference type="ARBA" id="ARBA00022803"/>
    </source>
</evidence>
<dbReference type="InterPro" id="IPR002182">
    <property type="entry name" value="NB-ARC"/>
</dbReference>
<dbReference type="Pfam" id="PF13424">
    <property type="entry name" value="TPR_12"/>
    <property type="match status" value="3"/>
</dbReference>
<keyword evidence="1" id="KW-0677">Repeat</keyword>
<organism evidence="5 6">
    <name type="scientific">Xylaria bambusicola</name>
    <dbReference type="NCBI Taxonomy" id="326684"/>
    <lineage>
        <taxon>Eukaryota</taxon>
        <taxon>Fungi</taxon>
        <taxon>Dikarya</taxon>
        <taxon>Ascomycota</taxon>
        <taxon>Pezizomycotina</taxon>
        <taxon>Sordariomycetes</taxon>
        <taxon>Xylariomycetidae</taxon>
        <taxon>Xylariales</taxon>
        <taxon>Xylariaceae</taxon>
        <taxon>Xylaria</taxon>
    </lineage>
</organism>
<dbReference type="Pfam" id="PF00931">
    <property type="entry name" value="NB-ARC"/>
    <property type="match status" value="1"/>
</dbReference>
<feature type="repeat" description="TPR" evidence="3">
    <location>
        <begin position="618"/>
        <end position="651"/>
    </location>
</feature>
<dbReference type="InterPro" id="IPR019734">
    <property type="entry name" value="TPR_rpt"/>
</dbReference>
<dbReference type="GO" id="GO:0043531">
    <property type="term" value="F:ADP binding"/>
    <property type="evidence" value="ECO:0007669"/>
    <property type="project" value="InterPro"/>
</dbReference>
<evidence type="ECO:0000259" key="4">
    <source>
        <dbReference type="Pfam" id="PF00931"/>
    </source>
</evidence>
<name>A0AAN7UVV5_9PEZI</name>
<dbReference type="EMBL" id="JAWHQM010000036">
    <property type="protein sequence ID" value="KAK5633886.1"/>
    <property type="molecule type" value="Genomic_DNA"/>
</dbReference>
<dbReference type="SUPFAM" id="SSF52540">
    <property type="entry name" value="P-loop containing nucleoside triphosphate hydrolases"/>
    <property type="match status" value="1"/>
</dbReference>
<dbReference type="SUPFAM" id="SSF48452">
    <property type="entry name" value="TPR-like"/>
    <property type="match status" value="3"/>
</dbReference>
<dbReference type="PANTHER" id="PTHR45641:SF19">
    <property type="entry name" value="NEPHROCYSTIN-3"/>
    <property type="match status" value="1"/>
</dbReference>
<dbReference type="PANTHER" id="PTHR45641">
    <property type="entry name" value="TETRATRICOPEPTIDE REPEAT PROTEIN (AFU_ORTHOLOGUE AFUA_6G03870)"/>
    <property type="match status" value="1"/>
</dbReference>
<dbReference type="Gene3D" id="1.25.40.10">
    <property type="entry name" value="Tetratricopeptide repeat domain"/>
    <property type="match status" value="3"/>
</dbReference>
<dbReference type="PROSITE" id="PS50005">
    <property type="entry name" value="TPR"/>
    <property type="match status" value="2"/>
</dbReference>
<protein>
    <recommendedName>
        <fullName evidence="4">NB-ARC domain-containing protein</fullName>
    </recommendedName>
</protein>
<dbReference type="SMART" id="SM00028">
    <property type="entry name" value="TPR"/>
    <property type="match status" value="4"/>
</dbReference>
<feature type="domain" description="NB-ARC" evidence="4">
    <location>
        <begin position="74"/>
        <end position="220"/>
    </location>
</feature>
<evidence type="ECO:0000256" key="1">
    <source>
        <dbReference type="ARBA" id="ARBA00022737"/>
    </source>
</evidence>
<dbReference type="InterPro" id="IPR027417">
    <property type="entry name" value="P-loop_NTPase"/>
</dbReference>
<evidence type="ECO:0000313" key="5">
    <source>
        <dbReference type="EMBL" id="KAK5633886.1"/>
    </source>
</evidence>
<keyword evidence="6" id="KW-1185">Reference proteome</keyword>
<keyword evidence="2 3" id="KW-0802">TPR repeat</keyword>
<comment type="caution">
    <text evidence="5">The sequence shown here is derived from an EMBL/GenBank/DDBJ whole genome shotgun (WGS) entry which is preliminary data.</text>
</comment>
<evidence type="ECO:0000313" key="6">
    <source>
        <dbReference type="Proteomes" id="UP001305414"/>
    </source>
</evidence>
<sequence>MMYLEVGELHEKMDTILDAVSHSLPKDRTMGRASTVESSGYRFVPSLLSHRFKGRSNELAWLGDHLAVVHGEAIGCCVGIHGMTGVGKTQLMLEYEKRYRDTYHSQFFLSAGSHTKLAASCQEILQEMDLIQDAISDNLSMVQLFFRSISKLQNWLLLIDNVGREEVNIIRSFLPVDTSGHLIISSQLRLVTENLAVSTKNTLELKELGLNEAVEIFMTTTGCQDSAANIETAASIVRELGLLPHAIDQVASYINFNNLNLETFLTRYRRIPDQVLDWDDDYTHHRNSIAKHFRLILDTLEQSHPDALEVIRFYSIMEPEAIPLFDTWNRNKESYDLSKRNNFHASRSVPGSFDLGCWPSRGCLRAKCHQKKSNLIKIADVHSPSSVLEEIFQSEVRREAAIGRLWDLNLVRRVDNNRACLWMHDLTKIMVYASVPSTTVNMLILHGMSVMYHMFPVDDTSAKDRAWVDLCLPQCQAIVNQAKIKAFPSAQYATLLALSGQANVAHGAVATGLRQLEEAWPVYVDYLGLQNSRTVSLIHKLAQANRFVGNMRVSEELHRQALKLQEEISGPQALETLTVLKDLASLIERVGRLKEAEALFHSLYQLYTARGVGDPTAIAAAHNLGLCYHNQGRLNEAEHIYHTALQLSKRQLGVEDVGTLKTLSNLATTVDHQGRLQDAGALYDKALPLFIKVLGFDHFLTIRLRCNIASLRRQQGAFKQAEDMIRGCLDAVTELFGRGNNETIAVLYDLGEVLHEKGELGSAIKTFEEAIDLCVGDQKDHPLTFRYLDASGVVRREMGHLQAAGTMSKNAYTRFYEMLGWVDPYTLVAANDYGEVLHAQGKHKDAWELYRRCQGTLRDILGKQHPHYLMATNNLGRLCWVTNSNDALGYFDEAHKGLTSVAGSDHFCTLTVALNQARTRAARGEFAYAESAIVNIKSKLRLSIMDEHPLNFACDLVMALVAASKGDPESLVLAKDHFARATDQAYDGGFTYSADYYLGTCLLVLTLKILGSDEEAVKKYTDRLDPASNAVRHLSPWVIPGHGPMSLTDFVTMDPKLFCWSPYIPLSFGEHFRFRWGRKCCWREGEKVQISA</sequence>